<dbReference type="InterPro" id="IPR000415">
    <property type="entry name" value="Nitroreductase-like"/>
</dbReference>
<dbReference type="NCBIfam" id="NF047509">
    <property type="entry name" value="Rv3131_FMN_oxido"/>
    <property type="match status" value="1"/>
</dbReference>
<dbReference type="InterPro" id="IPR006311">
    <property type="entry name" value="TAT_signal"/>
</dbReference>
<keyword evidence="2" id="KW-0472">Membrane</keyword>
<dbReference type="RefSeq" id="WP_286264753.1">
    <property type="nucleotide sequence ID" value="NZ_AP028056.1"/>
</dbReference>
<keyword evidence="2" id="KW-1133">Transmembrane helix</keyword>
<proteinExistence type="predicted"/>
<dbReference type="AlphaFoldDB" id="A0AAN0KER2"/>
<keyword evidence="2" id="KW-0812">Transmembrane</keyword>
<evidence type="ECO:0000313" key="3">
    <source>
        <dbReference type="EMBL" id="BEH02809.1"/>
    </source>
</evidence>
<dbReference type="SUPFAM" id="SSF55469">
    <property type="entry name" value="FMN-dependent nitroreductase-like"/>
    <property type="match status" value="2"/>
</dbReference>
<dbReference type="EMBL" id="AP028056">
    <property type="protein sequence ID" value="BEH02809.1"/>
    <property type="molecule type" value="Genomic_DNA"/>
</dbReference>
<organism evidence="3 4">
    <name type="scientific">Brooklawnia propionicigenes</name>
    <dbReference type="NCBI Taxonomy" id="3041175"/>
    <lineage>
        <taxon>Bacteria</taxon>
        <taxon>Bacillati</taxon>
        <taxon>Actinomycetota</taxon>
        <taxon>Actinomycetes</taxon>
        <taxon>Propionibacteriales</taxon>
        <taxon>Propionibacteriaceae</taxon>
        <taxon>Brooklawnia</taxon>
    </lineage>
</organism>
<sequence length="413" mass="44455">MTTNQPVPDGSDVDPQATQGQQRRISRRAVLKAAGIGGGAFVIAGAAGVGIRGGINGVWNQGQGEPYELWHSRQDTDGLVRLVAAGTLAANPHNIQPWSFVVDRDSIDLYADPGRIMPVNDSDGRERIAGYGCAIHNIILAARSEGRDAEVTPWPDGDPDHIARIEIAAGAPATEREQKLAQAISTRHSNRGPYAARAVGQDMLDSLVDDAPDGAELVWITEPAALSELADLYVEATQAIVDDEEVSIEAFSWFRNDRAEIDRHRDGLTLDCQGLDGFTLFMAKLLPAQSRRSGDAFWVKAARTTHTATARAYGIVRVEDTDDPRARLAGGRLLQHAHLAATAAGIGLQHMNQVTERIARDAALGNPDRFSARWAHATGIPAGQSLLAFRVGYPERAANPSPRRDLSDVARGR</sequence>
<accession>A0AAN0KER2</accession>
<dbReference type="PROSITE" id="PS51318">
    <property type="entry name" value="TAT"/>
    <property type="match status" value="1"/>
</dbReference>
<evidence type="ECO:0000313" key="4">
    <source>
        <dbReference type="Proteomes" id="UP001431656"/>
    </source>
</evidence>
<evidence type="ECO:0008006" key="5">
    <source>
        <dbReference type="Google" id="ProtNLM"/>
    </source>
</evidence>
<reference evidence="3" key="1">
    <citation type="journal article" date="2024" name="Int. J. Syst. Evol. Microbiol.">
        <title>Brooklawnia propionicigenes sp. nov., a facultatively anaerobic, propionate-producing bacterium isolated from a methanogenic reactor treating waste from cattle farms.</title>
        <authorList>
            <person name="Akita Y."/>
            <person name="Ueki A."/>
            <person name="Tonouchi A."/>
            <person name="Sugawara Y."/>
            <person name="Honma S."/>
            <person name="Kaku N."/>
            <person name="Ueki K."/>
        </authorList>
    </citation>
    <scope>NUCLEOTIDE SEQUENCE</scope>
    <source>
        <strain evidence="3">SH051</strain>
    </source>
</reference>
<evidence type="ECO:0000256" key="2">
    <source>
        <dbReference type="SAM" id="Phobius"/>
    </source>
</evidence>
<dbReference type="Proteomes" id="UP001431656">
    <property type="component" value="Chromosome"/>
</dbReference>
<feature type="transmembrane region" description="Helical" evidence="2">
    <location>
        <begin position="29"/>
        <end position="51"/>
    </location>
</feature>
<protein>
    <recommendedName>
        <fullName evidence="5">Tat pathway signal protein</fullName>
    </recommendedName>
</protein>
<evidence type="ECO:0000256" key="1">
    <source>
        <dbReference type="SAM" id="MobiDB-lite"/>
    </source>
</evidence>
<feature type="region of interest" description="Disordered" evidence="1">
    <location>
        <begin position="1"/>
        <end position="25"/>
    </location>
</feature>
<gene>
    <name evidence="3" type="ORF">brsh051_20900</name>
</gene>
<dbReference type="GO" id="GO:0016491">
    <property type="term" value="F:oxidoreductase activity"/>
    <property type="evidence" value="ECO:0007669"/>
    <property type="project" value="InterPro"/>
</dbReference>
<dbReference type="Gene3D" id="3.40.109.10">
    <property type="entry name" value="NADH Oxidase"/>
    <property type="match status" value="1"/>
</dbReference>
<keyword evidence="4" id="KW-1185">Reference proteome</keyword>
<dbReference type="KEGG" id="broo:brsh051_20900"/>
<name>A0AAN0KER2_9ACTN</name>